<evidence type="ECO:0000313" key="2">
    <source>
        <dbReference type="EMBL" id="CRL25825.1"/>
    </source>
</evidence>
<reference evidence="2 3" key="1">
    <citation type="journal article" date="2014" name="Nat. Commun.">
        <title>Multiple recent horizontal transfers of a large genomic region in cheese making fungi.</title>
        <authorList>
            <person name="Cheeseman K."/>
            <person name="Ropars J."/>
            <person name="Renault P."/>
            <person name="Dupont J."/>
            <person name="Gouzy J."/>
            <person name="Branca A."/>
            <person name="Abraham A.L."/>
            <person name="Ceppi M."/>
            <person name="Conseiller E."/>
            <person name="Debuchy R."/>
            <person name="Malagnac F."/>
            <person name="Goarin A."/>
            <person name="Silar P."/>
            <person name="Lacoste S."/>
            <person name="Sallet E."/>
            <person name="Bensimon A."/>
            <person name="Giraud T."/>
            <person name="Brygoo Y."/>
        </authorList>
    </citation>
    <scope>NUCLEOTIDE SEQUENCE [LARGE SCALE GENOMIC DNA]</scope>
    <source>
        <strain evidence="3">FM 013</strain>
    </source>
</reference>
<dbReference type="EMBL" id="HG793149">
    <property type="protein sequence ID" value="CRL25825.1"/>
    <property type="molecule type" value="Genomic_DNA"/>
</dbReference>
<gene>
    <name evidence="2" type="ORF">PCAMFM013_S016g000106</name>
</gene>
<dbReference type="SFLD" id="SFLDS00036">
    <property type="entry name" value="Aromatic_Prenyltransferase"/>
    <property type="match status" value="1"/>
</dbReference>
<evidence type="ECO:0000313" key="3">
    <source>
        <dbReference type="Proteomes" id="UP000053732"/>
    </source>
</evidence>
<dbReference type="GO" id="GO:0016740">
    <property type="term" value="F:transferase activity"/>
    <property type="evidence" value="ECO:0007669"/>
    <property type="project" value="UniProtKB-KW"/>
</dbReference>
<dbReference type="AlphaFoldDB" id="A0A0G4PHL2"/>
<accession>A0A0G4PHL2</accession>
<keyword evidence="1 2" id="KW-0808">Transferase</keyword>
<evidence type="ECO:0000256" key="1">
    <source>
        <dbReference type="ARBA" id="ARBA00022679"/>
    </source>
</evidence>
<protein>
    <submittedName>
        <fullName evidence="2">Aromatic prenyltransferase, DMATS type</fullName>
    </submittedName>
</protein>
<dbReference type="STRING" id="1429867.A0A0G4PHL2"/>
<dbReference type="Proteomes" id="UP000053732">
    <property type="component" value="Unassembled WGS sequence"/>
</dbReference>
<keyword evidence="3" id="KW-1185">Reference proteome</keyword>
<dbReference type="SFLD" id="SFLDG01162">
    <property type="entry name" value="I"/>
    <property type="match status" value="1"/>
</dbReference>
<organism evidence="2 3">
    <name type="scientific">Penicillium camemberti (strain FM 013)</name>
    <dbReference type="NCBI Taxonomy" id="1429867"/>
    <lineage>
        <taxon>Eukaryota</taxon>
        <taxon>Fungi</taxon>
        <taxon>Dikarya</taxon>
        <taxon>Ascomycota</taxon>
        <taxon>Pezizomycotina</taxon>
        <taxon>Eurotiomycetes</taxon>
        <taxon>Eurotiomycetidae</taxon>
        <taxon>Eurotiales</taxon>
        <taxon>Aspergillaceae</taxon>
        <taxon>Penicillium</taxon>
    </lineage>
</organism>
<name>A0A0G4PHL2_PENC3</name>
<sequence>MAFLDQNKPDAWSYLQSHQLTHQHQYTTTAIKPTMSMDSPPAPAPINQVIRGSYISEANRQLTRLSKAIGQDDATREKLLHALRFSGGEWCQNAIPQKLNTSAWVSDVSNDHSPFEYSLALSQATGVAELRFLIEAQPEESSLAALQERTSRLTDDIATEYGPTKVSLDRLNLVRDLFLPSAAEGNLASWHSFATSKTLEKWKIYLNPLATGRQNAFNVTREALERLGLARSWKLLESIMTGDDYPIYFSLGLSPNPEDAEVKVYVAHCGASATQIAQKHVKIDPNSSVHAIELFYSIMAGGSLGPYPGKPGLSCFHFKNKDPSRPAARTVLYPMDNYAANDAEAQRRIEMYMDAISAPRIYRERYRNAISAVQRRPLEAGRGIHSWVSMKEKLDGTRSNTFYLSAELYGCLGEDGPSDSGR</sequence>
<dbReference type="InterPro" id="IPR033964">
    <property type="entry name" value="ABBA"/>
</dbReference>
<proteinExistence type="predicted"/>